<organism evidence="2 3">
    <name type="scientific">Perca fluviatilis</name>
    <name type="common">European perch</name>
    <dbReference type="NCBI Taxonomy" id="8168"/>
    <lineage>
        <taxon>Eukaryota</taxon>
        <taxon>Metazoa</taxon>
        <taxon>Chordata</taxon>
        <taxon>Craniata</taxon>
        <taxon>Vertebrata</taxon>
        <taxon>Euteleostomi</taxon>
        <taxon>Actinopterygii</taxon>
        <taxon>Neopterygii</taxon>
        <taxon>Teleostei</taxon>
        <taxon>Neoteleostei</taxon>
        <taxon>Acanthomorphata</taxon>
        <taxon>Eupercaria</taxon>
        <taxon>Perciformes</taxon>
        <taxon>Percoidei</taxon>
        <taxon>Percidae</taxon>
        <taxon>Percinae</taxon>
        <taxon>Perca</taxon>
    </lineage>
</organism>
<name>A0A6A5E5C8_PERFL</name>
<dbReference type="Proteomes" id="UP000465112">
    <property type="component" value="Chromosome 20"/>
</dbReference>
<feature type="compositionally biased region" description="Polar residues" evidence="1">
    <location>
        <begin position="170"/>
        <end position="188"/>
    </location>
</feature>
<feature type="region of interest" description="Disordered" evidence="1">
    <location>
        <begin position="158"/>
        <end position="188"/>
    </location>
</feature>
<feature type="region of interest" description="Disordered" evidence="1">
    <location>
        <begin position="87"/>
        <end position="143"/>
    </location>
</feature>
<comment type="caution">
    <text evidence="2">The sequence shown here is derived from an EMBL/GenBank/DDBJ whole genome shotgun (WGS) entry which is preliminary data.</text>
</comment>
<evidence type="ECO:0000313" key="2">
    <source>
        <dbReference type="EMBL" id="KAF1374355.1"/>
    </source>
</evidence>
<dbReference type="EMBL" id="VHII01000020">
    <property type="protein sequence ID" value="KAF1374355.1"/>
    <property type="molecule type" value="Genomic_DNA"/>
</dbReference>
<protein>
    <submittedName>
        <fullName evidence="2">Uncharacterized protein</fullName>
    </submittedName>
</protein>
<evidence type="ECO:0000313" key="3">
    <source>
        <dbReference type="Proteomes" id="UP000465112"/>
    </source>
</evidence>
<proteinExistence type="predicted"/>
<reference evidence="2 3" key="1">
    <citation type="submission" date="2019-06" db="EMBL/GenBank/DDBJ databases">
        <title>A chromosome-scale genome assembly of the European perch, Perca fluviatilis.</title>
        <authorList>
            <person name="Roques C."/>
            <person name="Zahm M."/>
            <person name="Cabau C."/>
            <person name="Klopp C."/>
            <person name="Bouchez O."/>
            <person name="Donnadieu C."/>
            <person name="Kuhl H."/>
            <person name="Gislard M."/>
            <person name="Guendouz S."/>
            <person name="Journot L."/>
            <person name="Haffray P."/>
            <person name="Bestin A."/>
            <person name="Morvezen R."/>
            <person name="Feron R."/>
            <person name="Wen M."/>
            <person name="Jouanno E."/>
            <person name="Herpin A."/>
            <person name="Schartl M."/>
            <person name="Postlethwait J."/>
            <person name="Schaerlinger B."/>
            <person name="Chardard D."/>
            <person name="Lecocq T."/>
            <person name="Poncet C."/>
            <person name="Jaffrelo L."/>
            <person name="Lampietro C."/>
            <person name="Guiguen Y."/>
        </authorList>
    </citation>
    <scope>NUCLEOTIDE SEQUENCE [LARGE SCALE GENOMIC DNA]</scope>
    <source>
        <tissue evidence="2">Blood</tissue>
    </source>
</reference>
<gene>
    <name evidence="2" type="ORF">PFLUV_G00228210</name>
</gene>
<sequence>MAFSLIKTKITSDKRRECDTYNLTSQAEDEDDEVIRLTRKRTKKGISEGFVVAELTDSDEECGIGVKLSTFPTAPRKLQPIENTNMLHNTSHEDGAMSGQVEHADSPWGSEMSTPTHEDGAMSGQVERADSPRGSEMSTYNSVSQPWDGLVEAFSGPEKCAARSRRKEMSNASTAPREQRPVDTQISS</sequence>
<dbReference type="AlphaFoldDB" id="A0A6A5E5C8"/>
<evidence type="ECO:0000256" key="1">
    <source>
        <dbReference type="SAM" id="MobiDB-lite"/>
    </source>
</evidence>
<keyword evidence="3" id="KW-1185">Reference proteome</keyword>
<accession>A0A6A5E5C8</accession>